<accession>A0A8T1NA59</accession>
<dbReference type="Pfam" id="PF13966">
    <property type="entry name" value="zf-RVT"/>
    <property type="match status" value="1"/>
</dbReference>
<sequence>MGIFKLPRQLLNELNRQVRGFWWGQQEKEHRIHWVSWKQMSKSKRSGGLGMRDFEFFNRALLAKQGWRIISSPNSLAARVLKEKYFKCSTFLDVKKGSNSSFLWQSFISARSLLKEGLVWRVGDGQSIDLWNDKWLPQPTSFKLQSSIRFLPSDTKVAMLIDRTTNQWNYPLVEAILDSTEAECVKRIPLSPYPTPDKLLWRGTSTGAFTVKSAYFLLLELEKQKQGQSSVAVEEDTVWSSIWQLGVPVATKNFLWRACLEAIPTRDRLLQKKVVDEDSCPICRIHPETALHALWECPSAQDVWSQSNRRIQKASFPCHSFKLLLEACLKTFDEDELVEFGLTAWKIWKRRNEVVFGNTLSHPSSINQSVKLLMDDLHQAHQPVRQCSSPSSVLLAWEAPPQGKLKINWDAGLDKASCKVGVGAVVRNWEGKVLATAYAAHQAALFVKSMGWRGVIMEGDSLQVVNCLNSKEVADSYAGVLIKAARDL</sequence>
<protein>
    <recommendedName>
        <fullName evidence="1">Reverse transcriptase zinc-binding domain-containing protein</fullName>
    </recommendedName>
</protein>
<evidence type="ECO:0000313" key="2">
    <source>
        <dbReference type="EMBL" id="KAG6627185.1"/>
    </source>
</evidence>
<feature type="domain" description="Reverse transcriptase zinc-binding" evidence="1">
    <location>
        <begin position="209"/>
        <end position="304"/>
    </location>
</feature>
<dbReference type="PANTHER" id="PTHR33116:SF86">
    <property type="entry name" value="REVERSE TRANSCRIPTASE DOMAIN-CONTAINING PROTEIN"/>
    <property type="match status" value="1"/>
</dbReference>
<reference evidence="2" key="1">
    <citation type="submission" date="2020-12" db="EMBL/GenBank/DDBJ databases">
        <title>WGS assembly of Carya illinoinensis cv. Pawnee.</title>
        <authorList>
            <person name="Platts A."/>
            <person name="Shu S."/>
            <person name="Wright S."/>
            <person name="Barry K."/>
            <person name="Edger P."/>
            <person name="Pires J.C."/>
            <person name="Schmutz J."/>
        </authorList>
    </citation>
    <scope>NUCLEOTIDE SEQUENCE</scope>
    <source>
        <tissue evidence="2">Leaf</tissue>
    </source>
</reference>
<gene>
    <name evidence="2" type="ORF">CIPAW_15G109000</name>
</gene>
<comment type="caution">
    <text evidence="2">The sequence shown here is derived from an EMBL/GenBank/DDBJ whole genome shotgun (WGS) entry which is preliminary data.</text>
</comment>
<evidence type="ECO:0000259" key="1">
    <source>
        <dbReference type="Pfam" id="PF13966"/>
    </source>
</evidence>
<dbReference type="PANTHER" id="PTHR33116">
    <property type="entry name" value="REVERSE TRANSCRIPTASE ZINC-BINDING DOMAIN-CONTAINING PROTEIN-RELATED-RELATED"/>
    <property type="match status" value="1"/>
</dbReference>
<dbReference type="EMBL" id="CM031823">
    <property type="protein sequence ID" value="KAG6627185.1"/>
    <property type="molecule type" value="Genomic_DNA"/>
</dbReference>
<keyword evidence="3" id="KW-1185">Reference proteome</keyword>
<organism evidence="2 3">
    <name type="scientific">Carya illinoinensis</name>
    <name type="common">Pecan</name>
    <dbReference type="NCBI Taxonomy" id="32201"/>
    <lineage>
        <taxon>Eukaryota</taxon>
        <taxon>Viridiplantae</taxon>
        <taxon>Streptophyta</taxon>
        <taxon>Embryophyta</taxon>
        <taxon>Tracheophyta</taxon>
        <taxon>Spermatophyta</taxon>
        <taxon>Magnoliopsida</taxon>
        <taxon>eudicotyledons</taxon>
        <taxon>Gunneridae</taxon>
        <taxon>Pentapetalae</taxon>
        <taxon>rosids</taxon>
        <taxon>fabids</taxon>
        <taxon>Fagales</taxon>
        <taxon>Juglandaceae</taxon>
        <taxon>Carya</taxon>
    </lineage>
</organism>
<dbReference type="Proteomes" id="UP000811609">
    <property type="component" value="Chromosome 15"/>
</dbReference>
<evidence type="ECO:0000313" key="3">
    <source>
        <dbReference type="Proteomes" id="UP000811609"/>
    </source>
</evidence>
<dbReference type="InterPro" id="IPR026960">
    <property type="entry name" value="RVT-Znf"/>
</dbReference>
<dbReference type="AlphaFoldDB" id="A0A8T1NA59"/>
<name>A0A8T1NA59_CARIL</name>
<proteinExistence type="predicted"/>